<feature type="domain" description="DUF559" evidence="8">
    <location>
        <begin position="102"/>
        <end position="138"/>
    </location>
</feature>
<keyword evidence="2 9" id="KW-0255">Endonuclease</keyword>
<dbReference type="RefSeq" id="WP_344296607.1">
    <property type="nucleotide sequence ID" value="NZ_BAAANJ010000009.1"/>
</dbReference>
<proteinExistence type="inferred from homology"/>
<keyword evidence="1" id="KW-0540">Nuclease</keyword>
<evidence type="ECO:0000259" key="8">
    <source>
        <dbReference type="Pfam" id="PF04480"/>
    </source>
</evidence>
<dbReference type="SUPFAM" id="SSF52980">
    <property type="entry name" value="Restriction endonuclease-like"/>
    <property type="match status" value="1"/>
</dbReference>
<evidence type="ECO:0000313" key="10">
    <source>
        <dbReference type="Proteomes" id="UP001500002"/>
    </source>
</evidence>
<organism evidence="9 10">
    <name type="scientific">Agromyces neolithicus</name>
    <dbReference type="NCBI Taxonomy" id="269420"/>
    <lineage>
        <taxon>Bacteria</taxon>
        <taxon>Bacillati</taxon>
        <taxon>Actinomycetota</taxon>
        <taxon>Actinomycetes</taxon>
        <taxon>Micrococcales</taxon>
        <taxon>Microbacteriaceae</taxon>
        <taxon>Agromyces</taxon>
    </lineage>
</organism>
<keyword evidence="3" id="KW-0227">DNA damage</keyword>
<dbReference type="InterPro" id="IPR011335">
    <property type="entry name" value="Restrct_endonuc-II-like"/>
</dbReference>
<evidence type="ECO:0000256" key="5">
    <source>
        <dbReference type="ARBA" id="ARBA00023204"/>
    </source>
</evidence>
<dbReference type="NCBIfam" id="TIGR00632">
    <property type="entry name" value="vsr"/>
    <property type="match status" value="1"/>
</dbReference>
<dbReference type="EMBL" id="BAAANJ010000009">
    <property type="protein sequence ID" value="GAA1814431.1"/>
    <property type="molecule type" value="Genomic_DNA"/>
</dbReference>
<evidence type="ECO:0000256" key="6">
    <source>
        <dbReference type="ARBA" id="ARBA00029466"/>
    </source>
</evidence>
<gene>
    <name evidence="9" type="ORF">GCM10009749_24860</name>
</gene>
<sequence length="149" mass="17169">MASGRVDGQESWASTANSRATMVANRRRDTGPELRVRRILHSQGLRYRVDFPPAPTPRRRADIVFPRQRVAVYIDGCFWHGCRLHYIAPKANATFWADKVARNQARDTETTEVLRACGWRVLRFWEHEEPHLVAESIFAAVREARVRGS</sequence>
<evidence type="ECO:0000256" key="7">
    <source>
        <dbReference type="SAM" id="MobiDB-lite"/>
    </source>
</evidence>
<evidence type="ECO:0000256" key="1">
    <source>
        <dbReference type="ARBA" id="ARBA00022722"/>
    </source>
</evidence>
<keyword evidence="4" id="KW-0378">Hydrolase</keyword>
<dbReference type="CDD" id="cd00221">
    <property type="entry name" value="Vsr"/>
    <property type="match status" value="1"/>
</dbReference>
<feature type="compositionally biased region" description="Polar residues" evidence="7">
    <location>
        <begin position="11"/>
        <end position="20"/>
    </location>
</feature>
<name>A0ABN2M876_9MICO</name>
<keyword evidence="5" id="KW-0234">DNA repair</keyword>
<accession>A0ABN2M876</accession>
<reference evidence="9 10" key="1">
    <citation type="journal article" date="2019" name="Int. J. Syst. Evol. Microbiol.">
        <title>The Global Catalogue of Microorganisms (GCM) 10K type strain sequencing project: providing services to taxonomists for standard genome sequencing and annotation.</title>
        <authorList>
            <consortium name="The Broad Institute Genomics Platform"/>
            <consortium name="The Broad Institute Genome Sequencing Center for Infectious Disease"/>
            <person name="Wu L."/>
            <person name="Ma J."/>
        </authorList>
    </citation>
    <scope>NUCLEOTIDE SEQUENCE [LARGE SCALE GENOMIC DNA]</scope>
    <source>
        <strain evidence="9 10">JCM 14322</strain>
    </source>
</reference>
<dbReference type="Gene3D" id="3.40.960.10">
    <property type="entry name" value="VSR Endonuclease"/>
    <property type="match status" value="1"/>
</dbReference>
<dbReference type="Pfam" id="PF03852">
    <property type="entry name" value="Vsr"/>
    <property type="match status" value="1"/>
</dbReference>
<dbReference type="InterPro" id="IPR007569">
    <property type="entry name" value="DUF559"/>
</dbReference>
<protein>
    <submittedName>
        <fullName evidence="9">Very short patch repair endonuclease</fullName>
    </submittedName>
</protein>
<feature type="region of interest" description="Disordered" evidence="7">
    <location>
        <begin position="1"/>
        <end position="27"/>
    </location>
</feature>
<evidence type="ECO:0000256" key="2">
    <source>
        <dbReference type="ARBA" id="ARBA00022759"/>
    </source>
</evidence>
<comment type="caution">
    <text evidence="9">The sequence shown here is derived from an EMBL/GenBank/DDBJ whole genome shotgun (WGS) entry which is preliminary data.</text>
</comment>
<evidence type="ECO:0000313" key="9">
    <source>
        <dbReference type="EMBL" id="GAA1814431.1"/>
    </source>
</evidence>
<evidence type="ECO:0000256" key="3">
    <source>
        <dbReference type="ARBA" id="ARBA00022763"/>
    </source>
</evidence>
<comment type="similarity">
    <text evidence="6">Belongs to the Vsr family.</text>
</comment>
<dbReference type="GO" id="GO:0004519">
    <property type="term" value="F:endonuclease activity"/>
    <property type="evidence" value="ECO:0007669"/>
    <property type="project" value="UniProtKB-KW"/>
</dbReference>
<keyword evidence="10" id="KW-1185">Reference proteome</keyword>
<evidence type="ECO:0000256" key="4">
    <source>
        <dbReference type="ARBA" id="ARBA00022801"/>
    </source>
</evidence>
<dbReference type="InterPro" id="IPR004603">
    <property type="entry name" value="DNA_mismatch_endonuc_vsr"/>
</dbReference>
<dbReference type="Pfam" id="PF04480">
    <property type="entry name" value="DUF559"/>
    <property type="match status" value="1"/>
</dbReference>
<dbReference type="Proteomes" id="UP001500002">
    <property type="component" value="Unassembled WGS sequence"/>
</dbReference>